<reference evidence="3" key="1">
    <citation type="submission" date="2015-04" db="EMBL/GenBank/DDBJ databases">
        <authorList>
            <consortium name="Pathogen Informatics"/>
        </authorList>
    </citation>
    <scope>NUCLEOTIDE SEQUENCE [LARGE SCALE GENOMIC DNA]</scope>
    <source>
        <strain evidence="3">8A</strain>
    </source>
</reference>
<accession>A0A1J1GLP6</accession>
<name>A0A1J1GLP6_PLAGA</name>
<dbReference type="VEuPathDB" id="PlasmoDB:PGAL8A_00104000"/>
<dbReference type="InterPro" id="IPR038487">
    <property type="entry name" value="Mre11_capping_dom"/>
</dbReference>
<dbReference type="GO" id="GO:0000723">
    <property type="term" value="P:telomere maintenance"/>
    <property type="evidence" value="ECO:0007669"/>
    <property type="project" value="TreeGrafter"/>
</dbReference>
<dbReference type="GeneID" id="39729565"/>
<feature type="compositionally biased region" description="Basic residues" evidence="1">
    <location>
        <begin position="529"/>
        <end position="543"/>
    </location>
</feature>
<dbReference type="Pfam" id="PF00149">
    <property type="entry name" value="Metallophos"/>
    <property type="match status" value="2"/>
</dbReference>
<dbReference type="Gene3D" id="3.30.110.110">
    <property type="entry name" value="Mre11, capping domain"/>
    <property type="match status" value="1"/>
</dbReference>
<dbReference type="SMART" id="SM01347">
    <property type="entry name" value="Mre11_DNA_bind"/>
    <property type="match status" value="1"/>
</dbReference>
<dbReference type="AlphaFoldDB" id="A0A1J1GLP6"/>
<evidence type="ECO:0000313" key="3">
    <source>
        <dbReference type="EMBL" id="CRG93334.1"/>
    </source>
</evidence>
<comment type="caution">
    <text evidence="3">The sequence shown here is derived from an EMBL/GenBank/DDBJ whole genome shotgun (WGS) entry which is preliminary data.</text>
</comment>
<feature type="region of interest" description="Disordered" evidence="1">
    <location>
        <begin position="245"/>
        <end position="265"/>
    </location>
</feature>
<keyword evidence="4" id="KW-1185">Reference proteome</keyword>
<feature type="compositionally biased region" description="Low complexity" evidence="1">
    <location>
        <begin position="248"/>
        <end position="265"/>
    </location>
</feature>
<dbReference type="Gene3D" id="3.60.21.10">
    <property type="match status" value="2"/>
</dbReference>
<gene>
    <name evidence="3" type="primary">MRE11</name>
    <name evidence="3" type="ORF">PGAL8A_00104000</name>
</gene>
<dbReference type="OrthoDB" id="30417at2759"/>
<dbReference type="GO" id="GO:0030145">
    <property type="term" value="F:manganese ion binding"/>
    <property type="evidence" value="ECO:0007669"/>
    <property type="project" value="InterPro"/>
</dbReference>
<dbReference type="Proteomes" id="UP000220797">
    <property type="component" value="Unassembled WGS sequence"/>
</dbReference>
<feature type="compositionally biased region" description="Basic residues" evidence="1">
    <location>
        <begin position="562"/>
        <end position="571"/>
    </location>
</feature>
<dbReference type="GO" id="GO:0000014">
    <property type="term" value="F:single-stranded DNA endodeoxyribonuclease activity"/>
    <property type="evidence" value="ECO:0007669"/>
    <property type="project" value="TreeGrafter"/>
</dbReference>
<proteinExistence type="predicted"/>
<dbReference type="InterPro" id="IPR029052">
    <property type="entry name" value="Metallo-depent_PP-like"/>
</dbReference>
<evidence type="ECO:0000313" key="4">
    <source>
        <dbReference type="Proteomes" id="UP000220797"/>
    </source>
</evidence>
<dbReference type="GO" id="GO:0035861">
    <property type="term" value="C:site of double-strand break"/>
    <property type="evidence" value="ECO:0007669"/>
    <property type="project" value="TreeGrafter"/>
</dbReference>
<feature type="region of interest" description="Disordered" evidence="1">
    <location>
        <begin position="277"/>
        <end position="317"/>
    </location>
</feature>
<feature type="compositionally biased region" description="Low complexity" evidence="1">
    <location>
        <begin position="277"/>
        <end position="298"/>
    </location>
</feature>
<sequence>MNVWLNDDYNNSLCENDIDILNKKNKIKNELEMNKNNIDNTKNENIANNFIKNTNDEIYKNSSILKINDSSNINRNNVMNKKKTRIISIKNLYSNLYKISDTLLKETINEKEEKYEIDNLNYEKDKYAENAVIYENKLNLENIDINDTKKKYTSENDINISEINRNKLDDNSKGKNKKFNSFLKLYDENSHLKEHSNENIKNNNDNFIYYNNREENTENRNMNNHCLNLNGSLNCDNEKKFTYKNKKNTNNENSNNENCNNENSNNKNCNNENCNNENSNNENSNNENCNNENSNNENSKNDEQKKRSENNIESVNEKDERKIDNYLKKKGYLLEPDEKKEKNMLTLYEQNNNFLDEQKEKKKKYNLINEQEGSDLFKNMKINELKAKLSENLPDTFKILLCTDNHLGYKENNSIQKKDSFNSFEEILFIAKKLNVDMILNSGDLFHKNKVSEYTLFKSMSIMRKYCHINKKENWVLEEEKESSKKKLNTHVKEITNYEYEYYENEKVYEEYLKTESDFSNEVLEEKKNKKNKKEKKKKKKKIKEKDFSSSNTNDKIIEKYGKKKKKKNNNKSRYEDDNESIKYNDSMYEKYEDNDKYYYNKEIIKDLNGLKNKKEILNNLKICSLNEKYEKSIPFFTIHGNHDYPYSYDFISPLDILNISNLINYIGKNSLDNIVIKPILLNKNKTKISIYAIGWMKDERLYRSFENNKVKFVLPSDYKNRINILVLHQNRYIRNTYGNNTKNFIKESFVPKFIDLVIWGHEHFSKPYLEESIFNSFYNLQLGSSVRTSLCPNEYGDKYIGLLEIRNERFRFLKINLETVRPFELKDIRLGDFNLNFKEEKILKEFLHEQTNIILNDVKKNLNEEIKKYYLFKKLFFPFNGDKNDKTCIYKNKEINELISNKINENTMNSLFEKPEEREKYFYSILSEDEIHNFYSNLKNEDFYSSTFIHMAFSDCYDTFDLIKIKKYVYEKPLIKLKVEYDDINIINTQSFGSLFISSIANPSECLSFYKKKIKNRDNMQCIQDNETNDKDLHNMEYINEYNKVFDILFDYCDMKNKLSILDEKVIMDTMQNFILNTNSSFNSNSNSDFNSIISMVDKCSKDKIDLLEQNIKDIPIENLTDDYLKNLTEKLNNQEFFSI</sequence>
<organism evidence="3 4">
    <name type="scientific">Plasmodium gallinaceum</name>
    <dbReference type="NCBI Taxonomy" id="5849"/>
    <lineage>
        <taxon>Eukaryota</taxon>
        <taxon>Sar</taxon>
        <taxon>Alveolata</taxon>
        <taxon>Apicomplexa</taxon>
        <taxon>Aconoidasida</taxon>
        <taxon>Haemosporida</taxon>
        <taxon>Plasmodiidae</taxon>
        <taxon>Plasmodium</taxon>
        <taxon>Plasmodium (Haemamoeba)</taxon>
    </lineage>
</organism>
<dbReference type="PANTHER" id="PTHR10139:SF1">
    <property type="entry name" value="DOUBLE-STRAND BREAK REPAIR PROTEIN MRE11"/>
    <property type="match status" value="1"/>
</dbReference>
<dbReference type="GO" id="GO:0030870">
    <property type="term" value="C:Mre11 complex"/>
    <property type="evidence" value="ECO:0007669"/>
    <property type="project" value="TreeGrafter"/>
</dbReference>
<feature type="compositionally biased region" description="Basic and acidic residues" evidence="1">
    <location>
        <begin position="299"/>
        <end position="317"/>
    </location>
</feature>
<evidence type="ECO:0000256" key="1">
    <source>
        <dbReference type="SAM" id="MobiDB-lite"/>
    </source>
</evidence>
<dbReference type="GO" id="GO:0097552">
    <property type="term" value="P:mitochondrial double-strand break repair via homologous recombination"/>
    <property type="evidence" value="ECO:0007669"/>
    <property type="project" value="TreeGrafter"/>
</dbReference>
<feature type="domain" description="Mre11 DNA-binding" evidence="2">
    <location>
        <begin position="811"/>
        <end position="1075"/>
    </location>
</feature>
<protein>
    <submittedName>
        <fullName evidence="3">Double-strand break repair protein MRE11, putative</fullName>
    </submittedName>
</protein>
<dbReference type="GO" id="GO:0042138">
    <property type="term" value="P:meiotic DNA double-strand break formation"/>
    <property type="evidence" value="ECO:0007669"/>
    <property type="project" value="TreeGrafter"/>
</dbReference>
<evidence type="ECO:0000259" key="2">
    <source>
        <dbReference type="SMART" id="SM01347"/>
    </source>
</evidence>
<dbReference type="InterPro" id="IPR004843">
    <property type="entry name" value="Calcineurin-like_PHP"/>
</dbReference>
<dbReference type="GO" id="GO:0000724">
    <property type="term" value="P:double-strand break repair via homologous recombination"/>
    <property type="evidence" value="ECO:0007669"/>
    <property type="project" value="TreeGrafter"/>
</dbReference>
<dbReference type="SUPFAM" id="SSF56300">
    <property type="entry name" value="Metallo-dependent phosphatases"/>
    <property type="match status" value="1"/>
</dbReference>
<dbReference type="OMA" id="AIYAIGW"/>
<dbReference type="GO" id="GO:0006303">
    <property type="term" value="P:double-strand break repair via nonhomologous end joining"/>
    <property type="evidence" value="ECO:0007669"/>
    <property type="project" value="TreeGrafter"/>
</dbReference>
<dbReference type="EMBL" id="CVMV01000015">
    <property type="protein sequence ID" value="CRG93334.1"/>
    <property type="molecule type" value="Genomic_DNA"/>
</dbReference>
<dbReference type="RefSeq" id="XP_028526156.1">
    <property type="nucleotide sequence ID" value="XM_028673088.1"/>
</dbReference>
<dbReference type="InterPro" id="IPR007281">
    <property type="entry name" value="Mre11_DNA-bd"/>
</dbReference>
<dbReference type="PANTHER" id="PTHR10139">
    <property type="entry name" value="DOUBLE-STRAND BREAK REPAIR PROTEIN MRE11"/>
    <property type="match status" value="1"/>
</dbReference>
<dbReference type="GO" id="GO:0007095">
    <property type="term" value="P:mitotic G2 DNA damage checkpoint signaling"/>
    <property type="evidence" value="ECO:0007669"/>
    <property type="project" value="TreeGrafter"/>
</dbReference>
<dbReference type="Pfam" id="PF04152">
    <property type="entry name" value="Mre11_DNA_bind"/>
    <property type="match status" value="1"/>
</dbReference>
<feature type="region of interest" description="Disordered" evidence="1">
    <location>
        <begin position="526"/>
        <end position="579"/>
    </location>
</feature>